<evidence type="ECO:0000313" key="2">
    <source>
        <dbReference type="Proteomes" id="UP000192050"/>
    </source>
</evidence>
<dbReference type="KEGG" id="fai:FAD_1390"/>
<keyword evidence="2" id="KW-1185">Reference proteome</keyword>
<dbReference type="GeneID" id="31676882"/>
<protein>
    <submittedName>
        <fullName evidence="1">Uncharacterized protein</fullName>
    </submittedName>
</protein>
<dbReference type="EMBL" id="CP015363">
    <property type="protein sequence ID" value="ARD85251.1"/>
    <property type="molecule type" value="Genomic_DNA"/>
</dbReference>
<accession>A0A1V0N572</accession>
<proteinExistence type="predicted"/>
<dbReference type="Proteomes" id="UP000192050">
    <property type="component" value="Chromosome"/>
</dbReference>
<gene>
    <name evidence="1" type="ORF">FAD_1390</name>
</gene>
<name>A0A1V0N572_9ARCH</name>
<reference evidence="1 2" key="1">
    <citation type="submission" date="2011-10" db="EMBL/GenBank/DDBJ databases">
        <title>Metabolic and evolutionary patterns in the extreme acidophile Ferroplasma acidiphilum.</title>
        <authorList>
            <person name="Golyshina O.V."/>
            <person name="Kozyavkin S.A."/>
            <person name="Tatusov R.L."/>
            <person name="Slesarev A.I."/>
            <person name="Golyshin P.N."/>
        </authorList>
    </citation>
    <scope>NUCLEOTIDE SEQUENCE [LARGE SCALE GENOMIC DNA]</scope>
    <source>
        <strain evidence="2">Y</strain>
    </source>
</reference>
<dbReference type="AlphaFoldDB" id="A0A1V0N572"/>
<dbReference type="RefSeq" id="WP_009886503.1">
    <property type="nucleotide sequence ID" value="NZ_CP015363.1"/>
</dbReference>
<evidence type="ECO:0000313" key="1">
    <source>
        <dbReference type="EMBL" id="ARD85251.1"/>
    </source>
</evidence>
<dbReference type="GeneID" id="16024629"/>
<organism evidence="1 2">
    <name type="scientific">Ferroplasma acidiphilum</name>
    <dbReference type="NCBI Taxonomy" id="74969"/>
    <lineage>
        <taxon>Archaea</taxon>
        <taxon>Methanobacteriati</taxon>
        <taxon>Thermoplasmatota</taxon>
        <taxon>Thermoplasmata</taxon>
        <taxon>Thermoplasmatales</taxon>
        <taxon>Ferroplasmaceae</taxon>
        <taxon>Ferroplasma</taxon>
    </lineage>
</organism>
<sequence length="332" mass="36514">MNKKKVIIGVLIALIFVMIAFVPAADNMHTVHGNAAVNKISPQLAIGNYAVNGNTYNNFEQNNFAKGDLNWKAVNLAKSPSLSGKPVTGSYAAVNNKIYTQLSISNISIAHKYTNKITEILGSNYNEYIKTTGNSVYIKSIIYKSNQNTWIPNNSMYMITGSHARLITFDPHTYHKSYGWGNAYVFYDSDTFYGSIGARNYYIMLGLITTDAGIATDTALIAAPEVAAVAVALEAVVVAAWAVFTNDHISSQGTTIPYVEFDVSVGNWWDFWDTGIYGELGAHSNRAYNFNGNLTYSGQWAYFPFLTTAPPDLQVPSLLPHSSVWPTLSPPW</sequence>